<keyword evidence="1" id="KW-1185">Reference proteome</keyword>
<reference evidence="2" key="2">
    <citation type="submission" date="2015-08" db="UniProtKB">
        <authorList>
            <consortium name="WormBaseParasite"/>
        </authorList>
    </citation>
    <scope>IDENTIFICATION</scope>
</reference>
<dbReference type="WBParaSite" id="SVE_0552200.1">
    <property type="protein sequence ID" value="SVE_0552200.1"/>
    <property type="gene ID" value="SVE_0552200"/>
</dbReference>
<dbReference type="Proteomes" id="UP000035680">
    <property type="component" value="Unassembled WGS sequence"/>
</dbReference>
<protein>
    <submittedName>
        <fullName evidence="2">Uncharacterized protein</fullName>
    </submittedName>
</protein>
<name>A0A0K0F9M0_STRVS</name>
<proteinExistence type="predicted"/>
<reference evidence="1" key="1">
    <citation type="submission" date="2014-07" db="EMBL/GenBank/DDBJ databases">
        <authorList>
            <person name="Martin A.A"/>
            <person name="De Silva N."/>
        </authorList>
    </citation>
    <scope>NUCLEOTIDE SEQUENCE</scope>
</reference>
<accession>A0A0K0F9M0</accession>
<evidence type="ECO:0000313" key="1">
    <source>
        <dbReference type="Proteomes" id="UP000035680"/>
    </source>
</evidence>
<dbReference type="AlphaFoldDB" id="A0A0K0F9M0"/>
<organism evidence="1 2">
    <name type="scientific">Strongyloides venezuelensis</name>
    <name type="common">Threadworm</name>
    <dbReference type="NCBI Taxonomy" id="75913"/>
    <lineage>
        <taxon>Eukaryota</taxon>
        <taxon>Metazoa</taxon>
        <taxon>Ecdysozoa</taxon>
        <taxon>Nematoda</taxon>
        <taxon>Chromadorea</taxon>
        <taxon>Rhabditida</taxon>
        <taxon>Tylenchina</taxon>
        <taxon>Panagrolaimomorpha</taxon>
        <taxon>Strongyloidoidea</taxon>
        <taxon>Strongyloididae</taxon>
        <taxon>Strongyloides</taxon>
    </lineage>
</organism>
<sequence length="187" mass="21931">MAILFSIISIGRSKNFKLKISSLAMLILLFSLFFNVFGNENERALETQLALRFHRAKELTPPSFMKRHWEENYNDDEKISKQEEIHKNICFLDQYKYHSGENFQKNETVIDEIAEIEKTVKAINSVLLEEKFSESKENIINILKTNESPLDKINHINQMMNNTKFTEDEQIQFFNTLSDAIMSSKNN</sequence>
<evidence type="ECO:0000313" key="2">
    <source>
        <dbReference type="WBParaSite" id="SVE_0552200.1"/>
    </source>
</evidence>